<dbReference type="InterPro" id="IPR044822">
    <property type="entry name" value="Myb_DNA-bind_4"/>
</dbReference>
<organism evidence="3 4">
    <name type="scientific">Suillus luteus UH-Slu-Lm8-n1</name>
    <dbReference type="NCBI Taxonomy" id="930992"/>
    <lineage>
        <taxon>Eukaryota</taxon>
        <taxon>Fungi</taxon>
        <taxon>Dikarya</taxon>
        <taxon>Basidiomycota</taxon>
        <taxon>Agaricomycotina</taxon>
        <taxon>Agaricomycetes</taxon>
        <taxon>Agaricomycetidae</taxon>
        <taxon>Boletales</taxon>
        <taxon>Suillineae</taxon>
        <taxon>Suillaceae</taxon>
        <taxon>Suillus</taxon>
    </lineage>
</organism>
<evidence type="ECO:0000313" key="4">
    <source>
        <dbReference type="Proteomes" id="UP000054485"/>
    </source>
</evidence>
<feature type="compositionally biased region" description="Polar residues" evidence="1">
    <location>
        <begin position="25"/>
        <end position="35"/>
    </location>
</feature>
<protein>
    <recommendedName>
        <fullName evidence="2">Myb/SANT-like DNA-binding domain-containing protein</fullName>
    </recommendedName>
</protein>
<dbReference type="HOGENOM" id="CLU_082499_6_2_1"/>
<reference evidence="3 4" key="1">
    <citation type="submission" date="2014-04" db="EMBL/GenBank/DDBJ databases">
        <authorList>
            <consortium name="DOE Joint Genome Institute"/>
            <person name="Kuo A."/>
            <person name="Ruytinx J."/>
            <person name="Rineau F."/>
            <person name="Colpaert J."/>
            <person name="Kohler A."/>
            <person name="Nagy L.G."/>
            <person name="Floudas D."/>
            <person name="Copeland A."/>
            <person name="Barry K.W."/>
            <person name="Cichocki N."/>
            <person name="Veneault-Fourrey C."/>
            <person name="LaButti K."/>
            <person name="Lindquist E.A."/>
            <person name="Lipzen A."/>
            <person name="Lundell T."/>
            <person name="Morin E."/>
            <person name="Murat C."/>
            <person name="Sun H."/>
            <person name="Tunlid A."/>
            <person name="Henrissat B."/>
            <person name="Grigoriev I.V."/>
            <person name="Hibbett D.S."/>
            <person name="Martin F."/>
            <person name="Nordberg H.P."/>
            <person name="Cantor M.N."/>
            <person name="Hua S.X."/>
        </authorList>
    </citation>
    <scope>NUCLEOTIDE SEQUENCE [LARGE SCALE GENOMIC DNA]</scope>
    <source>
        <strain evidence="3 4">UH-Slu-Lm8-n1</strain>
    </source>
</reference>
<proteinExistence type="predicted"/>
<reference evidence="4" key="2">
    <citation type="submission" date="2015-01" db="EMBL/GenBank/DDBJ databases">
        <title>Evolutionary Origins and Diversification of the Mycorrhizal Mutualists.</title>
        <authorList>
            <consortium name="DOE Joint Genome Institute"/>
            <consortium name="Mycorrhizal Genomics Consortium"/>
            <person name="Kohler A."/>
            <person name="Kuo A."/>
            <person name="Nagy L.G."/>
            <person name="Floudas D."/>
            <person name="Copeland A."/>
            <person name="Barry K.W."/>
            <person name="Cichocki N."/>
            <person name="Veneault-Fourrey C."/>
            <person name="LaButti K."/>
            <person name="Lindquist E.A."/>
            <person name="Lipzen A."/>
            <person name="Lundell T."/>
            <person name="Morin E."/>
            <person name="Murat C."/>
            <person name="Riley R."/>
            <person name="Ohm R."/>
            <person name="Sun H."/>
            <person name="Tunlid A."/>
            <person name="Henrissat B."/>
            <person name="Grigoriev I.V."/>
            <person name="Hibbett D.S."/>
            <person name="Martin F."/>
        </authorList>
    </citation>
    <scope>NUCLEOTIDE SEQUENCE [LARGE SCALE GENOMIC DNA]</scope>
    <source>
        <strain evidence="4">UH-Slu-Lm8-n1</strain>
    </source>
</reference>
<dbReference type="STRING" id="930992.A0A0C9ZQC1"/>
<feature type="region of interest" description="Disordered" evidence="1">
    <location>
        <begin position="1"/>
        <end position="39"/>
    </location>
</feature>
<feature type="domain" description="Myb/SANT-like DNA-binding" evidence="2">
    <location>
        <begin position="39"/>
        <end position="111"/>
    </location>
</feature>
<dbReference type="OrthoDB" id="3186724at2759"/>
<accession>A0A0C9ZQC1</accession>
<feature type="non-terminal residue" evidence="3">
    <location>
        <position position="1"/>
    </location>
</feature>
<dbReference type="Pfam" id="PF13837">
    <property type="entry name" value="Myb_DNA-bind_4"/>
    <property type="match status" value="1"/>
</dbReference>
<keyword evidence="4" id="KW-1185">Reference proteome</keyword>
<dbReference type="AlphaFoldDB" id="A0A0C9ZQC1"/>
<name>A0A0C9ZQC1_9AGAM</name>
<evidence type="ECO:0000313" key="3">
    <source>
        <dbReference type="EMBL" id="KIK31471.1"/>
    </source>
</evidence>
<feature type="compositionally biased region" description="Low complexity" evidence="1">
    <location>
        <begin position="1"/>
        <end position="12"/>
    </location>
</feature>
<sequence length="117" mass="12905">MSNSSSVGSNRSLHSHGSRGLNDPMGSQDNTTSRKAATHWELDEEKDLIAFLSTRKSEAGDTMSFKAHIFTEAAKHLNTTYPNPKGAPKSQSSCKTKWTMLKRNYTIVKDIKALSGF</sequence>
<dbReference type="Proteomes" id="UP000054485">
    <property type="component" value="Unassembled WGS sequence"/>
</dbReference>
<gene>
    <name evidence="3" type="ORF">CY34DRAFT_103252</name>
</gene>
<dbReference type="EMBL" id="KN836964">
    <property type="protein sequence ID" value="KIK31471.1"/>
    <property type="molecule type" value="Genomic_DNA"/>
</dbReference>
<evidence type="ECO:0000256" key="1">
    <source>
        <dbReference type="SAM" id="MobiDB-lite"/>
    </source>
</evidence>
<dbReference type="InParanoid" id="A0A0C9ZQC1"/>
<evidence type="ECO:0000259" key="2">
    <source>
        <dbReference type="Pfam" id="PF13837"/>
    </source>
</evidence>
<feature type="non-terminal residue" evidence="3">
    <location>
        <position position="117"/>
    </location>
</feature>